<dbReference type="EMBL" id="JAJNDB010000004">
    <property type="protein sequence ID" value="MCD2195444.1"/>
    <property type="molecule type" value="Genomic_DNA"/>
</dbReference>
<feature type="compositionally biased region" description="Pro residues" evidence="1">
    <location>
        <begin position="68"/>
        <end position="82"/>
    </location>
</feature>
<gene>
    <name evidence="4" type="ORF">LQ327_18905</name>
</gene>
<evidence type="ECO:0000256" key="1">
    <source>
        <dbReference type="SAM" id="MobiDB-lite"/>
    </source>
</evidence>
<sequence>MSEDAGRVPAEPPDLRVGHEERAAAMRALDTHFEAGRLDVTEYGERSGVAGTATHRHELEELFTDLPAPHPEFSPAAGPPAVPEKAPDRHPLGHRHTAMALLPLLAVIGIVLLVVVGGQPAGLAFFPIVFLLAGRFGPRRF</sequence>
<keyword evidence="2" id="KW-0812">Transmembrane</keyword>
<evidence type="ECO:0000259" key="3">
    <source>
        <dbReference type="Pfam" id="PF08044"/>
    </source>
</evidence>
<evidence type="ECO:0000256" key="2">
    <source>
        <dbReference type="SAM" id="Phobius"/>
    </source>
</evidence>
<feature type="domain" description="DUF1707" evidence="3">
    <location>
        <begin position="15"/>
        <end position="67"/>
    </location>
</feature>
<dbReference type="InterPro" id="IPR012551">
    <property type="entry name" value="DUF1707_SHOCT-like"/>
</dbReference>
<proteinExistence type="predicted"/>
<evidence type="ECO:0000313" key="5">
    <source>
        <dbReference type="Proteomes" id="UP001199469"/>
    </source>
</evidence>
<feature type="transmembrane region" description="Helical" evidence="2">
    <location>
        <begin position="121"/>
        <end position="138"/>
    </location>
</feature>
<reference evidence="4 5" key="1">
    <citation type="submission" date="2021-11" db="EMBL/GenBank/DDBJ databases">
        <title>Draft genome sequence of Actinomycetospora sp. SF1 isolated from the rhizosphere soil.</title>
        <authorList>
            <person name="Duangmal K."/>
            <person name="Chantavorakit T."/>
        </authorList>
    </citation>
    <scope>NUCLEOTIDE SEQUENCE [LARGE SCALE GENOMIC DNA]</scope>
    <source>
        <strain evidence="4 5">TBRC 5722</strain>
    </source>
</reference>
<feature type="region of interest" description="Disordered" evidence="1">
    <location>
        <begin position="66"/>
        <end position="88"/>
    </location>
</feature>
<organism evidence="4 5">
    <name type="scientific">Actinomycetospora endophytica</name>
    <dbReference type="NCBI Taxonomy" id="2291215"/>
    <lineage>
        <taxon>Bacteria</taxon>
        <taxon>Bacillati</taxon>
        <taxon>Actinomycetota</taxon>
        <taxon>Actinomycetes</taxon>
        <taxon>Pseudonocardiales</taxon>
        <taxon>Pseudonocardiaceae</taxon>
        <taxon>Actinomycetospora</taxon>
    </lineage>
</organism>
<keyword evidence="5" id="KW-1185">Reference proteome</keyword>
<keyword evidence="2" id="KW-1133">Transmembrane helix</keyword>
<feature type="transmembrane region" description="Helical" evidence="2">
    <location>
        <begin position="98"/>
        <end position="115"/>
    </location>
</feature>
<comment type="caution">
    <text evidence="4">The sequence shown here is derived from an EMBL/GenBank/DDBJ whole genome shotgun (WGS) entry which is preliminary data.</text>
</comment>
<protein>
    <submittedName>
        <fullName evidence="4">DUF1707 domain-containing protein</fullName>
    </submittedName>
</protein>
<dbReference type="Pfam" id="PF08044">
    <property type="entry name" value="DUF1707"/>
    <property type="match status" value="1"/>
</dbReference>
<accession>A0ABS8PEM6</accession>
<dbReference type="RefSeq" id="WP_230736565.1">
    <property type="nucleotide sequence ID" value="NZ_JAJNDB010000004.1"/>
</dbReference>
<keyword evidence="2" id="KW-0472">Membrane</keyword>
<dbReference type="Proteomes" id="UP001199469">
    <property type="component" value="Unassembled WGS sequence"/>
</dbReference>
<evidence type="ECO:0000313" key="4">
    <source>
        <dbReference type="EMBL" id="MCD2195444.1"/>
    </source>
</evidence>
<name>A0ABS8PEM6_9PSEU</name>